<comment type="caution">
    <text evidence="1">The sequence shown here is derived from an EMBL/GenBank/DDBJ whole genome shotgun (WGS) entry which is preliminary data.</text>
</comment>
<sequence>MMRKPDSKSFKKGSKYEWMRNNLGSGNSLSSGENYLLMMSNVQNYKCAEGEQSYELKFEDMEETRYVESDQYDVCGLETFMCKPIATDLFACVNQSAAST</sequence>
<protein>
    <submittedName>
        <fullName evidence="1">Uncharacterized protein</fullName>
    </submittedName>
</protein>
<evidence type="ECO:0000313" key="1">
    <source>
        <dbReference type="EMBL" id="KII68209.1"/>
    </source>
</evidence>
<evidence type="ECO:0000313" key="2">
    <source>
        <dbReference type="Proteomes" id="UP000031668"/>
    </source>
</evidence>
<reference evidence="1 2" key="1">
    <citation type="journal article" date="2014" name="Genome Biol. Evol.">
        <title>The genome of the myxosporean Thelohanellus kitauei shows adaptations to nutrient acquisition within its fish host.</title>
        <authorList>
            <person name="Yang Y."/>
            <person name="Xiong J."/>
            <person name="Zhou Z."/>
            <person name="Huo F."/>
            <person name="Miao W."/>
            <person name="Ran C."/>
            <person name="Liu Y."/>
            <person name="Zhang J."/>
            <person name="Feng J."/>
            <person name="Wang M."/>
            <person name="Wang M."/>
            <person name="Wang L."/>
            <person name="Yao B."/>
        </authorList>
    </citation>
    <scope>NUCLEOTIDE SEQUENCE [LARGE SCALE GENOMIC DNA]</scope>
    <source>
        <strain evidence="1">Wuqing</strain>
    </source>
</reference>
<dbReference type="EMBL" id="JWZT01002890">
    <property type="protein sequence ID" value="KII68209.1"/>
    <property type="molecule type" value="Genomic_DNA"/>
</dbReference>
<proteinExistence type="predicted"/>
<name>A0A0C2IS06_THEKT</name>
<accession>A0A0C2IS06</accession>
<gene>
    <name evidence="1" type="ORF">RF11_05452</name>
</gene>
<organism evidence="1 2">
    <name type="scientific">Thelohanellus kitauei</name>
    <name type="common">Myxosporean</name>
    <dbReference type="NCBI Taxonomy" id="669202"/>
    <lineage>
        <taxon>Eukaryota</taxon>
        <taxon>Metazoa</taxon>
        <taxon>Cnidaria</taxon>
        <taxon>Myxozoa</taxon>
        <taxon>Myxosporea</taxon>
        <taxon>Bivalvulida</taxon>
        <taxon>Platysporina</taxon>
        <taxon>Myxobolidae</taxon>
        <taxon>Thelohanellus</taxon>
    </lineage>
</organism>
<keyword evidence="2" id="KW-1185">Reference proteome</keyword>
<dbReference type="AlphaFoldDB" id="A0A0C2IS06"/>
<dbReference type="Proteomes" id="UP000031668">
    <property type="component" value="Unassembled WGS sequence"/>
</dbReference>